<dbReference type="OrthoDB" id="431720at2759"/>
<feature type="region of interest" description="Disordered" evidence="1">
    <location>
        <begin position="1"/>
        <end position="210"/>
    </location>
</feature>
<accession>A0A9D3XZ93</accession>
<feature type="compositionally biased region" description="Acidic residues" evidence="1">
    <location>
        <begin position="8"/>
        <end position="25"/>
    </location>
</feature>
<evidence type="ECO:0000259" key="2">
    <source>
        <dbReference type="Pfam" id="PF16885"/>
    </source>
</evidence>
<sequence>MRRALSCDLEEGEEAAGDTLCEEEQLTCQTPEALLGSAPDHRPTAPVSAPAEGGGEPLANGLLDPRRPSSASLARTPNHPPSYEENERGQEELPELPHIPSRRRMSRRSSDGSCIPPTVHEEPAPAEETAGQQGYNSREDDSESLASQDRQPCLGDARLYRRRWDDGGYGGSLPLPHRRLSNAHPAGGPGGRLAKRRRLLPPTPAGRKPPFLMQCLQRQGSCEDMPIPGTYHQNAPDRRHHPQGYGSAASWHSTSRPPGDSSQAWAAPPKRGRLLYAPLLLVEEGGLTVRGWGEKSSSRSLPPPSRTRWGAHEPDLPWPPYAHLHVPSPSYHDQRGSADSLVEAVLISEGLGLYARDPKFVAFAKREIADACHMTIAEMESAASDLLSRGRGAGGPLGSDGEGAPLYSDEEPFRSRAEDELADEMVCVASY</sequence>
<feature type="compositionally biased region" description="Gly residues" evidence="1">
    <location>
        <begin position="391"/>
        <end position="401"/>
    </location>
</feature>
<proteinExistence type="predicted"/>
<gene>
    <name evidence="3" type="ORF">KIL84_012388</name>
</gene>
<dbReference type="Pfam" id="PF16885">
    <property type="entry name" value="CAC1F_C"/>
    <property type="match status" value="1"/>
</dbReference>
<feature type="compositionally biased region" description="Polar residues" evidence="1">
    <location>
        <begin position="250"/>
        <end position="264"/>
    </location>
</feature>
<keyword evidence="4" id="KW-1185">Reference proteome</keyword>
<dbReference type="EMBL" id="JAHDVG010000112">
    <property type="protein sequence ID" value="KAH1188000.1"/>
    <property type="molecule type" value="Genomic_DNA"/>
</dbReference>
<reference evidence="3" key="1">
    <citation type="submission" date="2021-09" db="EMBL/GenBank/DDBJ databases">
        <title>The genome of Mauremys mutica provides insights into the evolution of semi-aquatic lifestyle.</title>
        <authorList>
            <person name="Gong S."/>
            <person name="Gao Y."/>
        </authorList>
    </citation>
    <scope>NUCLEOTIDE SEQUENCE</scope>
    <source>
        <strain evidence="3">MM-2020</strain>
        <tissue evidence="3">Muscle</tissue>
    </source>
</reference>
<dbReference type="AlphaFoldDB" id="A0A9D3XZ93"/>
<dbReference type="Proteomes" id="UP000827986">
    <property type="component" value="Unassembled WGS sequence"/>
</dbReference>
<feature type="region of interest" description="Disordered" evidence="1">
    <location>
        <begin position="390"/>
        <end position="415"/>
    </location>
</feature>
<evidence type="ECO:0000256" key="1">
    <source>
        <dbReference type="SAM" id="MobiDB-lite"/>
    </source>
</evidence>
<evidence type="ECO:0000313" key="4">
    <source>
        <dbReference type="Proteomes" id="UP000827986"/>
    </source>
</evidence>
<feature type="region of interest" description="Disordered" evidence="1">
    <location>
        <begin position="224"/>
        <end position="266"/>
    </location>
</feature>
<organism evidence="3 4">
    <name type="scientific">Mauremys mutica</name>
    <name type="common">yellowpond turtle</name>
    <dbReference type="NCBI Taxonomy" id="74926"/>
    <lineage>
        <taxon>Eukaryota</taxon>
        <taxon>Metazoa</taxon>
        <taxon>Chordata</taxon>
        <taxon>Craniata</taxon>
        <taxon>Vertebrata</taxon>
        <taxon>Euteleostomi</taxon>
        <taxon>Archelosauria</taxon>
        <taxon>Testudinata</taxon>
        <taxon>Testudines</taxon>
        <taxon>Cryptodira</taxon>
        <taxon>Durocryptodira</taxon>
        <taxon>Testudinoidea</taxon>
        <taxon>Geoemydidae</taxon>
        <taxon>Geoemydinae</taxon>
        <taxon>Mauremys</taxon>
    </lineage>
</organism>
<protein>
    <recommendedName>
        <fullName evidence="2">Voltage-gated calcium channel subunit alpha C-terminal domain-containing protein</fullName>
    </recommendedName>
</protein>
<feature type="domain" description="Voltage-gated calcium channel subunit alpha C-terminal" evidence="2">
    <location>
        <begin position="107"/>
        <end position="365"/>
    </location>
</feature>
<comment type="caution">
    <text evidence="3">The sequence shown here is derived from an EMBL/GenBank/DDBJ whole genome shotgun (WGS) entry which is preliminary data.</text>
</comment>
<name>A0A9D3XZ93_9SAUR</name>
<evidence type="ECO:0000313" key="3">
    <source>
        <dbReference type="EMBL" id="KAH1188000.1"/>
    </source>
</evidence>
<dbReference type="InterPro" id="IPR031688">
    <property type="entry name" value="CAC1F_C"/>
</dbReference>